<keyword evidence="4" id="KW-1185">Reference proteome</keyword>
<protein>
    <recommendedName>
        <fullName evidence="2">Cathepsin propeptide inhibitor domain-containing protein</fullName>
    </recommendedName>
</protein>
<evidence type="ECO:0000259" key="2">
    <source>
        <dbReference type="SMART" id="SM00848"/>
    </source>
</evidence>
<keyword evidence="1" id="KW-0812">Transmembrane</keyword>
<organism evidence="3">
    <name type="scientific">Oryza nivara</name>
    <name type="common">Indian wild rice</name>
    <name type="synonym">Oryza sativa f. spontanea</name>
    <dbReference type="NCBI Taxonomy" id="4536"/>
    <lineage>
        <taxon>Eukaryota</taxon>
        <taxon>Viridiplantae</taxon>
        <taxon>Streptophyta</taxon>
        <taxon>Embryophyta</taxon>
        <taxon>Tracheophyta</taxon>
        <taxon>Spermatophyta</taxon>
        <taxon>Magnoliopsida</taxon>
        <taxon>Liliopsida</taxon>
        <taxon>Poales</taxon>
        <taxon>Poaceae</taxon>
        <taxon>BOP clade</taxon>
        <taxon>Oryzoideae</taxon>
        <taxon>Oryzeae</taxon>
        <taxon>Oryzinae</taxon>
        <taxon>Oryza</taxon>
    </lineage>
</organism>
<dbReference type="STRING" id="4536.A0A0E0HG23"/>
<dbReference type="InterPro" id="IPR013201">
    <property type="entry name" value="Prot_inhib_I29"/>
</dbReference>
<evidence type="ECO:0000256" key="1">
    <source>
        <dbReference type="SAM" id="Phobius"/>
    </source>
</evidence>
<evidence type="ECO:0000313" key="3">
    <source>
        <dbReference type="EnsemblPlants" id="ONIVA05G21510.1"/>
    </source>
</evidence>
<dbReference type="SMART" id="SM00848">
    <property type="entry name" value="Inhibitor_I29"/>
    <property type="match status" value="1"/>
</dbReference>
<dbReference type="Pfam" id="PF08246">
    <property type="entry name" value="Inhibitor_I29"/>
    <property type="match status" value="1"/>
</dbReference>
<name>A0A0E0HG23_ORYNI</name>
<dbReference type="Proteomes" id="UP000006591">
    <property type="component" value="Chromosome 5"/>
</dbReference>
<dbReference type="Gramene" id="ONIVA05G21510.1">
    <property type="protein sequence ID" value="ONIVA05G21510.1"/>
    <property type="gene ID" value="ONIVA05G21510"/>
</dbReference>
<dbReference type="eggNOG" id="KOG1543">
    <property type="taxonomic scope" value="Eukaryota"/>
</dbReference>
<dbReference type="InterPro" id="IPR038765">
    <property type="entry name" value="Papain-like_cys_pep_sf"/>
</dbReference>
<dbReference type="SUPFAM" id="SSF54001">
    <property type="entry name" value="Cysteine proteinases"/>
    <property type="match status" value="1"/>
</dbReference>
<keyword evidence="1" id="KW-0472">Membrane</keyword>
<dbReference type="HOGENOM" id="CLU_066537_0_0_1"/>
<dbReference type="Gene3D" id="1.10.287.2250">
    <property type="match status" value="1"/>
</dbReference>
<proteinExistence type="predicted"/>
<evidence type="ECO:0000313" key="4">
    <source>
        <dbReference type="Proteomes" id="UP000006591"/>
    </source>
</evidence>
<feature type="domain" description="Cathepsin propeptide inhibitor" evidence="2">
    <location>
        <begin position="203"/>
        <end position="260"/>
    </location>
</feature>
<reference evidence="3" key="1">
    <citation type="submission" date="2015-04" db="UniProtKB">
        <authorList>
            <consortium name="EnsemblPlants"/>
        </authorList>
    </citation>
    <scope>IDENTIFICATION</scope>
    <source>
        <strain evidence="3">SL10</strain>
    </source>
</reference>
<dbReference type="OMA" id="LCFKQNT"/>
<dbReference type="AlphaFoldDB" id="A0A0E0HG23"/>
<sequence>MSLRAIGYLLTRSRRGFSPRGIPRAQAESSLGILTRAGRPAAHSFHSVRLSSHPVLKSKIFSFVHSQLICLSSRYAIQMGFAVGGGSVVVATASLVGLAATILCFKQNTDKSGAREEDKEEVTKKLPAAQDAGKEPYLSKEAAIEAGFVDKDGKILWSSYLNYVEHGKTLPDDEAFAKEARDYQEAIKKQEVKVDEATMKARFHDLMKEYGRSYSTEEEKARRYEVFKEATLWADKVNALEPRTIPYGPNGYADFTDEEFKRMHCHCSAIDWERYIDELNTMAARGWTYFRDPDATTNARLGARHKTSRSLHTRLAPGDTPQLCELFWIDGHNVPFINVRET</sequence>
<reference evidence="3" key="2">
    <citation type="submission" date="2018-04" db="EMBL/GenBank/DDBJ databases">
        <title>OnivRS2 (Oryza nivara Reference Sequence Version 2).</title>
        <authorList>
            <person name="Zhang J."/>
            <person name="Kudrna D."/>
            <person name="Lee S."/>
            <person name="Talag J."/>
            <person name="Rajasekar S."/>
            <person name="Welchert J."/>
            <person name="Hsing Y.-I."/>
            <person name="Wing R.A."/>
        </authorList>
    </citation>
    <scope>NUCLEOTIDE SEQUENCE [LARGE SCALE GENOMIC DNA]</scope>
    <source>
        <strain evidence="3">SL10</strain>
    </source>
</reference>
<dbReference type="EnsemblPlants" id="ONIVA05G21510.1">
    <property type="protein sequence ID" value="ONIVA05G21510.1"/>
    <property type="gene ID" value="ONIVA05G21510"/>
</dbReference>
<feature type="transmembrane region" description="Helical" evidence="1">
    <location>
        <begin position="81"/>
        <end position="105"/>
    </location>
</feature>
<keyword evidence="1" id="KW-1133">Transmembrane helix</keyword>
<accession>A0A0E0HG23</accession>